<dbReference type="PANTHER" id="PTHR34224:SF4">
    <property type="entry name" value="INTERACTOR OF CONSTITUTIVE ACTIVE ROPS 2, CHLOROPLASTIC"/>
    <property type="match status" value="1"/>
</dbReference>
<name>A0AAD3T9Y9_NEPGR</name>
<organism evidence="5 6">
    <name type="scientific">Nepenthes gracilis</name>
    <name type="common">Slender pitcher plant</name>
    <dbReference type="NCBI Taxonomy" id="150966"/>
    <lineage>
        <taxon>Eukaryota</taxon>
        <taxon>Viridiplantae</taxon>
        <taxon>Streptophyta</taxon>
        <taxon>Embryophyta</taxon>
        <taxon>Tracheophyta</taxon>
        <taxon>Spermatophyta</taxon>
        <taxon>Magnoliopsida</taxon>
        <taxon>eudicotyledons</taxon>
        <taxon>Gunneridae</taxon>
        <taxon>Pentapetalae</taxon>
        <taxon>Caryophyllales</taxon>
        <taxon>Nepenthaceae</taxon>
        <taxon>Nepenthes</taxon>
    </lineage>
</organism>
<feature type="coiled-coil region" evidence="3">
    <location>
        <begin position="260"/>
        <end position="323"/>
    </location>
</feature>
<evidence type="ECO:0000256" key="4">
    <source>
        <dbReference type="SAM" id="MobiDB-lite"/>
    </source>
</evidence>
<dbReference type="EMBL" id="BSYO01000031">
    <property type="protein sequence ID" value="GMH26405.1"/>
    <property type="molecule type" value="Genomic_DNA"/>
</dbReference>
<feature type="coiled-coil region" evidence="3">
    <location>
        <begin position="360"/>
        <end position="444"/>
    </location>
</feature>
<proteinExistence type="inferred from homology"/>
<keyword evidence="2 3" id="KW-0175">Coiled coil</keyword>
<reference evidence="5" key="1">
    <citation type="submission" date="2023-05" db="EMBL/GenBank/DDBJ databases">
        <title>Nepenthes gracilis genome sequencing.</title>
        <authorList>
            <person name="Fukushima K."/>
        </authorList>
    </citation>
    <scope>NUCLEOTIDE SEQUENCE</scope>
    <source>
        <strain evidence="5">SING2019-196</strain>
    </source>
</reference>
<evidence type="ECO:0000256" key="2">
    <source>
        <dbReference type="ARBA" id="ARBA00023054"/>
    </source>
</evidence>
<comment type="caution">
    <text evidence="5">The sequence shown here is derived from an EMBL/GenBank/DDBJ whole genome shotgun (WGS) entry which is preliminary data.</text>
</comment>
<dbReference type="PANTHER" id="PTHR34224">
    <property type="entry name" value="INTERACTOR OF CONSTITUTIVE ACTIVE ROPS 2, CHLOROPLASTIC-RELATED"/>
    <property type="match status" value="1"/>
</dbReference>
<evidence type="ECO:0000256" key="3">
    <source>
        <dbReference type="SAM" id="Coils"/>
    </source>
</evidence>
<dbReference type="Proteomes" id="UP001279734">
    <property type="component" value="Unassembled WGS sequence"/>
</dbReference>
<accession>A0AAD3T9Y9</accession>
<comment type="similarity">
    <text evidence="1">Belongs to the ICR family.</text>
</comment>
<feature type="region of interest" description="Disordered" evidence="4">
    <location>
        <begin position="1"/>
        <end position="79"/>
    </location>
</feature>
<evidence type="ECO:0000256" key="1">
    <source>
        <dbReference type="ARBA" id="ARBA00009778"/>
    </source>
</evidence>
<evidence type="ECO:0008006" key="7">
    <source>
        <dbReference type="Google" id="ProtNLM"/>
    </source>
</evidence>
<feature type="coiled-coil region" evidence="3">
    <location>
        <begin position="173"/>
        <end position="224"/>
    </location>
</feature>
<gene>
    <name evidence="5" type="ORF">Nepgr_028248</name>
</gene>
<evidence type="ECO:0000313" key="5">
    <source>
        <dbReference type="EMBL" id="GMH26405.1"/>
    </source>
</evidence>
<feature type="compositionally biased region" description="Basic and acidic residues" evidence="4">
    <location>
        <begin position="54"/>
        <end position="76"/>
    </location>
</feature>
<keyword evidence="6" id="KW-1185">Reference proteome</keyword>
<dbReference type="InterPro" id="IPR029688">
    <property type="entry name" value="ICR"/>
</dbReference>
<protein>
    <recommendedName>
        <fullName evidence="7">Interactor of constitutive active ROPs 3</fullName>
    </recommendedName>
</protein>
<sequence>MQTPKTRNVSLEGHQKTSIATPRTARQLKTPVSDSDSFSSSNPSSWTPKNRSPKVAERGSPRSPMTEKKRPGRVSELESQLAHLQEELKKVKDQLSLSEALKRRAQQEAEESNEQLAAMLAKLEDSQQQLLELSSSEEARVQQLCKISKDRDRAWQSELEALQKQHSVDSVTLASSMNEIQKLKKQLESVAESEAEIQDLRVKISEALLQVEKMKNQLNDCKESEAQALEVASETQMLLESTKATAESFRVDGLKVVEAYESLASELKQSKAQASSLELLVNTLKADLARNSANPLRDMKTEKEELEAEIESLKFELGQLKSSLETSEIRYQEEYIESTMQIQNAYEEVERAKCESSIREAKLEEELKNAMAAIEELKSELICKETKLLTMVDKNKELNIKLEHKNGEELEKLEENLTELKAALMEKETQLQNTTKENEMLKMEIKERDTVAVLVAANAAETEALMKLGCMTEEAEKGSRRVARVSGQLTAVQTANGELEAELKRLRVQSDQWRKAAEAAAAMLSPGSHGKPVDRSVSLDSSYHMMDAKIDSPFSDDMDDEWPKKKNMNMLKKIGVLWKK</sequence>
<dbReference type="AlphaFoldDB" id="A0AAD3T9Y9"/>
<evidence type="ECO:0000313" key="6">
    <source>
        <dbReference type="Proteomes" id="UP001279734"/>
    </source>
</evidence>
<feature type="coiled-coil region" evidence="3">
    <location>
        <begin position="489"/>
        <end position="516"/>
    </location>
</feature>
<feature type="compositionally biased region" description="Low complexity" evidence="4">
    <location>
        <begin position="33"/>
        <end position="45"/>
    </location>
</feature>